<dbReference type="HOGENOM" id="CLU_3082165_0_0_7"/>
<sequence>MCMQTLYGCCLMDGEVVKSKSEKLKIKNEKMKTDKKNKKSKKVIHQSEVGFE</sequence>
<gene>
    <name evidence="2" type="ordered locus">NAMH_0354</name>
</gene>
<evidence type="ECO:0000313" key="3">
    <source>
        <dbReference type="Proteomes" id="UP000000448"/>
    </source>
</evidence>
<dbReference type="STRING" id="598659.NAMH_0354"/>
<feature type="region of interest" description="Disordered" evidence="1">
    <location>
        <begin position="29"/>
        <end position="52"/>
    </location>
</feature>
<keyword evidence="3" id="KW-1185">Reference proteome</keyword>
<dbReference type="KEGG" id="nam:NAMH_0354"/>
<dbReference type="Proteomes" id="UP000000448">
    <property type="component" value="Chromosome"/>
</dbReference>
<evidence type="ECO:0000256" key="1">
    <source>
        <dbReference type="SAM" id="MobiDB-lite"/>
    </source>
</evidence>
<name>B9L819_NAUPA</name>
<protein>
    <submittedName>
        <fullName evidence="2">Uncharacterized protein</fullName>
    </submittedName>
</protein>
<dbReference type="AlphaFoldDB" id="B9L819"/>
<reference evidence="2 3" key="1">
    <citation type="journal article" date="2009" name="PLoS Genet.">
        <title>Adaptations to submarine hydrothermal environments exemplified by the genome of Nautilia profundicola.</title>
        <authorList>
            <person name="Campbell B.J."/>
            <person name="Smith J.L."/>
            <person name="Hanson T.E."/>
            <person name="Klotz M.G."/>
            <person name="Stein L.Y."/>
            <person name="Lee C.K."/>
            <person name="Wu D."/>
            <person name="Robinson J.M."/>
            <person name="Khouri H.M."/>
            <person name="Eisen J.A."/>
            <person name="Cary S.C."/>
        </authorList>
    </citation>
    <scope>NUCLEOTIDE SEQUENCE [LARGE SCALE GENOMIC DNA]</scope>
    <source>
        <strain evidence="3">ATCC BAA-1463 / DSM 18972 / AmH</strain>
    </source>
</reference>
<feature type="compositionally biased region" description="Basic residues" evidence="1">
    <location>
        <begin position="35"/>
        <end position="44"/>
    </location>
</feature>
<organism evidence="2 3">
    <name type="scientific">Nautilia profundicola (strain ATCC BAA-1463 / DSM 18972 / AmH)</name>
    <dbReference type="NCBI Taxonomy" id="598659"/>
    <lineage>
        <taxon>Bacteria</taxon>
        <taxon>Pseudomonadati</taxon>
        <taxon>Campylobacterota</taxon>
        <taxon>Epsilonproteobacteria</taxon>
        <taxon>Nautiliales</taxon>
        <taxon>Nautiliaceae</taxon>
        <taxon>Nautilia</taxon>
    </lineage>
</organism>
<evidence type="ECO:0000313" key="2">
    <source>
        <dbReference type="EMBL" id="ACM92195.1"/>
    </source>
</evidence>
<dbReference type="EMBL" id="CP001279">
    <property type="protein sequence ID" value="ACM92195.1"/>
    <property type="molecule type" value="Genomic_DNA"/>
</dbReference>
<proteinExistence type="predicted"/>
<accession>B9L819</accession>